<dbReference type="GO" id="GO:0002098">
    <property type="term" value="P:tRNA wobble uridine modification"/>
    <property type="evidence" value="ECO:0007669"/>
    <property type="project" value="InterPro"/>
</dbReference>
<evidence type="ECO:0000256" key="1">
    <source>
        <dbReference type="ARBA" id="ARBA00001974"/>
    </source>
</evidence>
<dbReference type="Pfam" id="PF13932">
    <property type="entry name" value="SAM_GIDA_C"/>
    <property type="match status" value="1"/>
</dbReference>
<evidence type="ECO:0000256" key="10">
    <source>
        <dbReference type="ARBA" id="ARBA00025948"/>
    </source>
</evidence>
<evidence type="ECO:0000256" key="11">
    <source>
        <dbReference type="ARBA" id="ARBA00031800"/>
    </source>
</evidence>
<dbReference type="InterPro" id="IPR047001">
    <property type="entry name" value="MnmG_C_subdom"/>
</dbReference>
<dbReference type="Proteomes" id="UP000487350">
    <property type="component" value="Unassembled WGS sequence"/>
</dbReference>
<evidence type="ECO:0000256" key="4">
    <source>
        <dbReference type="ARBA" id="ARBA00020461"/>
    </source>
</evidence>
<evidence type="ECO:0000256" key="8">
    <source>
        <dbReference type="ARBA" id="ARBA00022827"/>
    </source>
</evidence>
<comment type="caution">
    <text evidence="14">The sequence shown here is derived from an EMBL/GenBank/DDBJ whole genome shotgun (WGS) entry which is preliminary data.</text>
</comment>
<evidence type="ECO:0000256" key="3">
    <source>
        <dbReference type="ARBA" id="ARBA00007653"/>
    </source>
</evidence>
<evidence type="ECO:0000256" key="6">
    <source>
        <dbReference type="ARBA" id="ARBA00022630"/>
    </source>
</evidence>
<comment type="subunit">
    <text evidence="10 12">Homodimer. Heterotetramer of two MnmE and two MnmG subunits.</text>
</comment>
<dbReference type="SMART" id="SM01228">
    <property type="entry name" value="GIDA_assoc_3"/>
    <property type="match status" value="1"/>
</dbReference>
<dbReference type="Gene3D" id="3.50.50.60">
    <property type="entry name" value="FAD/NAD(P)-binding domain"/>
    <property type="match status" value="2"/>
</dbReference>
<dbReference type="Pfam" id="PF21680">
    <property type="entry name" value="GIDA_C_1st"/>
    <property type="match status" value="1"/>
</dbReference>
<dbReference type="FunFam" id="3.50.50.60:FF:000010">
    <property type="entry name" value="tRNA uridine 5-carboxymethylaminomethyl modification enzyme MnmG"/>
    <property type="match status" value="1"/>
</dbReference>
<feature type="binding site" evidence="12">
    <location>
        <begin position="274"/>
        <end position="288"/>
    </location>
    <ligand>
        <name>NAD(+)</name>
        <dbReference type="ChEBI" id="CHEBI:57540"/>
    </ligand>
</feature>
<dbReference type="GO" id="GO:0005829">
    <property type="term" value="C:cytosol"/>
    <property type="evidence" value="ECO:0007669"/>
    <property type="project" value="TreeGrafter"/>
</dbReference>
<dbReference type="PANTHER" id="PTHR11806">
    <property type="entry name" value="GLUCOSE INHIBITED DIVISION PROTEIN A"/>
    <property type="match status" value="1"/>
</dbReference>
<dbReference type="InterPro" id="IPR004416">
    <property type="entry name" value="MnmG"/>
</dbReference>
<evidence type="ECO:0000256" key="7">
    <source>
        <dbReference type="ARBA" id="ARBA00022694"/>
    </source>
</evidence>
<dbReference type="OrthoDB" id="9815560at2"/>
<dbReference type="GO" id="GO:0030488">
    <property type="term" value="P:tRNA methylation"/>
    <property type="evidence" value="ECO:0007669"/>
    <property type="project" value="TreeGrafter"/>
</dbReference>
<dbReference type="PROSITE" id="PS01281">
    <property type="entry name" value="GIDA_2"/>
    <property type="match status" value="1"/>
</dbReference>
<keyword evidence="15" id="KW-1185">Reference proteome</keyword>
<keyword evidence="7 12" id="KW-0819">tRNA processing</keyword>
<dbReference type="FunFam" id="1.10.150.570:FF:000001">
    <property type="entry name" value="tRNA uridine 5-carboxymethylaminomethyl modification enzyme MnmG"/>
    <property type="match status" value="1"/>
</dbReference>
<dbReference type="InterPro" id="IPR036188">
    <property type="entry name" value="FAD/NAD-bd_sf"/>
</dbReference>
<dbReference type="RefSeq" id="WP_153584149.1">
    <property type="nucleotide sequence ID" value="NZ_WJBU01000005.1"/>
</dbReference>
<dbReference type="InterPro" id="IPR002218">
    <property type="entry name" value="MnmG-rel"/>
</dbReference>
<dbReference type="PROSITE" id="PS01280">
    <property type="entry name" value="GIDA_1"/>
    <property type="match status" value="1"/>
</dbReference>
<protein>
    <recommendedName>
        <fullName evidence="4 12">tRNA uridine 5-carboxymethylaminomethyl modification enzyme MnmG</fullName>
    </recommendedName>
    <alternativeName>
        <fullName evidence="11 12">Glucose-inhibited division protein A</fullName>
    </alternativeName>
</protein>
<evidence type="ECO:0000256" key="5">
    <source>
        <dbReference type="ARBA" id="ARBA00022490"/>
    </source>
</evidence>
<dbReference type="FunFam" id="3.50.50.60:FF:000002">
    <property type="entry name" value="tRNA uridine 5-carboxymethylaminomethyl modification enzyme MnmG"/>
    <property type="match status" value="1"/>
</dbReference>
<evidence type="ECO:0000313" key="14">
    <source>
        <dbReference type="EMBL" id="MRD46811.1"/>
    </source>
</evidence>
<dbReference type="Gene3D" id="1.10.10.1800">
    <property type="entry name" value="tRNA uridine 5-carboxymethylaminomethyl modification enzyme MnmG/GidA"/>
    <property type="match status" value="1"/>
</dbReference>
<dbReference type="FunFam" id="1.10.10.1800:FF:000001">
    <property type="entry name" value="tRNA uridine 5-carboxymethylaminomethyl modification enzyme MnmG"/>
    <property type="match status" value="1"/>
</dbReference>
<evidence type="ECO:0000256" key="2">
    <source>
        <dbReference type="ARBA" id="ARBA00003717"/>
    </source>
</evidence>
<evidence type="ECO:0000259" key="13">
    <source>
        <dbReference type="SMART" id="SM01228"/>
    </source>
</evidence>
<dbReference type="GO" id="GO:0050660">
    <property type="term" value="F:flavin adenine dinucleotide binding"/>
    <property type="evidence" value="ECO:0007669"/>
    <property type="project" value="UniProtKB-UniRule"/>
</dbReference>
<dbReference type="Gene3D" id="1.10.150.570">
    <property type="entry name" value="GidA associated domain, C-terminal subdomain"/>
    <property type="match status" value="1"/>
</dbReference>
<comment type="function">
    <text evidence="2 12">NAD-binding protein involved in the addition of a carboxymethylaminomethyl (cmnm) group at the wobble position (U34) of certain tRNAs, forming tRNA-cmnm(5)s(2)U34.</text>
</comment>
<gene>
    <name evidence="12 14" type="primary">mnmG</name>
    <name evidence="12" type="synonym">gidA</name>
    <name evidence="14" type="ORF">GHT07_05960</name>
</gene>
<dbReference type="InterPro" id="IPR020595">
    <property type="entry name" value="MnmG-rel_CS"/>
</dbReference>
<dbReference type="HAMAP" id="MF_00129">
    <property type="entry name" value="MnmG_GidA"/>
    <property type="match status" value="1"/>
</dbReference>
<feature type="binding site" evidence="12">
    <location>
        <begin position="13"/>
        <end position="18"/>
    </location>
    <ligand>
        <name>FAD</name>
        <dbReference type="ChEBI" id="CHEBI:57692"/>
    </ligand>
</feature>
<dbReference type="InterPro" id="IPR049312">
    <property type="entry name" value="GIDA_C_N"/>
</dbReference>
<keyword evidence="6 12" id="KW-0285">Flavoprotein</keyword>
<comment type="subcellular location">
    <subcellularLocation>
        <location evidence="12">Cytoplasm</location>
    </subcellularLocation>
</comment>
<dbReference type="Pfam" id="PF01134">
    <property type="entry name" value="GIDA"/>
    <property type="match status" value="1"/>
</dbReference>
<feature type="domain" description="tRNA uridine 5-carboxymethylaminomethyl modification enzyme C-terminal subdomain" evidence="13">
    <location>
        <begin position="557"/>
        <end position="628"/>
    </location>
</feature>
<dbReference type="InterPro" id="IPR040131">
    <property type="entry name" value="MnmG_N"/>
</dbReference>
<dbReference type="EMBL" id="WJBU01000005">
    <property type="protein sequence ID" value="MRD46811.1"/>
    <property type="molecule type" value="Genomic_DNA"/>
</dbReference>
<name>A0A844B8G1_9BURK</name>
<comment type="cofactor">
    <cofactor evidence="1 12">
        <name>FAD</name>
        <dbReference type="ChEBI" id="CHEBI:57692"/>
    </cofactor>
</comment>
<evidence type="ECO:0000256" key="9">
    <source>
        <dbReference type="ARBA" id="ARBA00023027"/>
    </source>
</evidence>
<dbReference type="NCBIfam" id="TIGR00136">
    <property type="entry name" value="mnmG_gidA"/>
    <property type="match status" value="1"/>
</dbReference>
<comment type="caution">
    <text evidence="12">Lacks conserved residue(s) required for the propagation of feature annotation.</text>
</comment>
<accession>A0A844B8G1</accession>
<reference evidence="14 15" key="1">
    <citation type="submission" date="2019-11" db="EMBL/GenBank/DDBJ databases">
        <title>Caenimonas koreensis gen. nov., sp. nov., isolated from activated sludge.</title>
        <authorList>
            <person name="Seung H.R."/>
        </authorList>
    </citation>
    <scope>NUCLEOTIDE SEQUENCE [LARGE SCALE GENOMIC DNA]</scope>
    <source>
        <strain evidence="14 15">EMB320</strain>
    </source>
</reference>
<dbReference type="SUPFAM" id="SSF51905">
    <property type="entry name" value="FAD/NAD(P)-binding domain"/>
    <property type="match status" value="1"/>
</dbReference>
<keyword evidence="9 12" id="KW-0520">NAD</keyword>
<dbReference type="InterPro" id="IPR026904">
    <property type="entry name" value="MnmG_C"/>
</dbReference>
<dbReference type="AlphaFoldDB" id="A0A844B8G1"/>
<dbReference type="InterPro" id="IPR044920">
    <property type="entry name" value="MnmG_C_subdom_sf"/>
</dbReference>
<proteinExistence type="inferred from homology"/>
<dbReference type="PANTHER" id="PTHR11806:SF0">
    <property type="entry name" value="PROTEIN MTO1 HOMOLOG, MITOCHONDRIAL"/>
    <property type="match status" value="1"/>
</dbReference>
<evidence type="ECO:0000313" key="15">
    <source>
        <dbReference type="Proteomes" id="UP000487350"/>
    </source>
</evidence>
<organism evidence="14 15">
    <name type="scientific">Caenimonas koreensis DSM 17982</name>
    <dbReference type="NCBI Taxonomy" id="1121255"/>
    <lineage>
        <taxon>Bacteria</taxon>
        <taxon>Pseudomonadati</taxon>
        <taxon>Pseudomonadota</taxon>
        <taxon>Betaproteobacteria</taxon>
        <taxon>Burkholderiales</taxon>
        <taxon>Comamonadaceae</taxon>
        <taxon>Caenimonas</taxon>
    </lineage>
</organism>
<sequence length="650" mass="71190">MLYPQSFDVIVVGGGHAGTEAALASARMGCKTLLLTHNIETLGQMSCNPSIGGIGKGHLVKEVDALGGAMAIATDEAGIQFKILNGSKGPAVRATRAQADRVLYKAAIRQRLENQPNLTIFQQAVDDLMIEGDRVTGAVTQVGIRFTARAVVLTAGTFLDGRIHVGLNNYQAGRAGDPPAISLSARLKELKLPQARLKTGTPPRLDGRTIDFSKCEEQPGDLDPVPVFSFMGNAAMHPRQVSCWVTHTNARTHEIIRSGFDRSPMFTGKIEGVGPRYCPSVEDKVNRFADKESHQIFLEPEGLTTNEYYPNGISTSLPFDIQYELVRSMAGLENAHILRPGYAIEYDYFDPRSLKASFETKSIAGLFFAGQINGTTGYEEAAAQGLFAGLNAALLCRDEAAWLPRRDEAYLGVLVDDLISKGVTEPYRMFTSRAEFRLQLREDNADMRLTETGRKLGLIDDARWAAFSRKQDAVSRETERLRSIWVSPRNLADAESERVLGKAIDHEYNLADLLRRPGVSYAALMSLDEGKFADADVSPAALGELFDPVVEQLEIAAKYSGYIERQKGEVERSAHYENLRLPADLDYLSIPALSIEIRQKLDKQRPETLGLASRISGVTPAAISLLLVHLKKRRAAGFSPAVQTEDVPAA</sequence>
<keyword evidence="8 12" id="KW-0274">FAD</keyword>
<keyword evidence="5 12" id="KW-0963">Cytoplasm</keyword>
<evidence type="ECO:0000256" key="12">
    <source>
        <dbReference type="HAMAP-Rule" id="MF_00129"/>
    </source>
</evidence>
<comment type="similarity">
    <text evidence="3 12">Belongs to the MnmG family.</text>
</comment>